<evidence type="ECO:0000256" key="1">
    <source>
        <dbReference type="ARBA" id="ARBA00022692"/>
    </source>
</evidence>
<name>A0ABV9H027_9HYPH</name>
<dbReference type="Gene3D" id="1.20.1250.20">
    <property type="entry name" value="MFS general substrate transporter like domains"/>
    <property type="match status" value="1"/>
</dbReference>
<dbReference type="EMBL" id="JBHSEL010000001">
    <property type="protein sequence ID" value="MFC4623642.1"/>
    <property type="molecule type" value="Genomic_DNA"/>
</dbReference>
<feature type="transmembrane region" description="Helical" evidence="4">
    <location>
        <begin position="348"/>
        <end position="367"/>
    </location>
</feature>
<evidence type="ECO:0000313" key="6">
    <source>
        <dbReference type="EMBL" id="MFC4623642.1"/>
    </source>
</evidence>
<dbReference type="PANTHER" id="PTHR23534">
    <property type="entry name" value="MFS PERMEASE"/>
    <property type="match status" value="1"/>
</dbReference>
<dbReference type="InterPro" id="IPR020846">
    <property type="entry name" value="MFS_dom"/>
</dbReference>
<dbReference type="PANTHER" id="PTHR23534:SF1">
    <property type="entry name" value="MAJOR FACILITATOR SUPERFAMILY PROTEIN"/>
    <property type="match status" value="1"/>
</dbReference>
<feature type="transmembrane region" description="Helical" evidence="4">
    <location>
        <begin position="308"/>
        <end position="328"/>
    </location>
</feature>
<proteinExistence type="predicted"/>
<feature type="transmembrane region" description="Helical" evidence="4">
    <location>
        <begin position="97"/>
        <end position="116"/>
    </location>
</feature>
<evidence type="ECO:0000256" key="3">
    <source>
        <dbReference type="ARBA" id="ARBA00023136"/>
    </source>
</evidence>
<accession>A0ABV9H027</accession>
<keyword evidence="7" id="KW-1185">Reference proteome</keyword>
<dbReference type="RefSeq" id="WP_374830011.1">
    <property type="nucleotide sequence ID" value="NZ_JBHEEZ010000002.1"/>
</dbReference>
<evidence type="ECO:0000256" key="2">
    <source>
        <dbReference type="ARBA" id="ARBA00022989"/>
    </source>
</evidence>
<feature type="transmembrane region" description="Helical" evidence="4">
    <location>
        <begin position="219"/>
        <end position="252"/>
    </location>
</feature>
<feature type="transmembrane region" description="Helical" evidence="4">
    <location>
        <begin position="167"/>
        <end position="188"/>
    </location>
</feature>
<keyword evidence="3 4" id="KW-0472">Membrane</keyword>
<gene>
    <name evidence="6" type="ORF">ACFO1V_00085</name>
</gene>
<dbReference type="Proteomes" id="UP001596042">
    <property type="component" value="Unassembled WGS sequence"/>
</dbReference>
<keyword evidence="2 4" id="KW-1133">Transmembrane helix</keyword>
<feature type="transmembrane region" description="Helical" evidence="4">
    <location>
        <begin position="373"/>
        <end position="390"/>
    </location>
</feature>
<feature type="transmembrane region" description="Helical" evidence="4">
    <location>
        <begin position="46"/>
        <end position="68"/>
    </location>
</feature>
<feature type="transmembrane region" description="Helical" evidence="4">
    <location>
        <begin position="12"/>
        <end position="40"/>
    </location>
</feature>
<evidence type="ECO:0000256" key="4">
    <source>
        <dbReference type="SAM" id="Phobius"/>
    </source>
</evidence>
<dbReference type="InterPro" id="IPR011701">
    <property type="entry name" value="MFS"/>
</dbReference>
<feature type="transmembrane region" description="Helical" evidence="4">
    <location>
        <begin position="136"/>
        <end position="155"/>
    </location>
</feature>
<dbReference type="Pfam" id="PF07690">
    <property type="entry name" value="MFS_1"/>
    <property type="match status" value="1"/>
</dbReference>
<comment type="caution">
    <text evidence="6">The sequence shown here is derived from an EMBL/GenBank/DDBJ whole genome shotgun (WGS) entry which is preliminary data.</text>
</comment>
<evidence type="ECO:0000259" key="5">
    <source>
        <dbReference type="PROSITE" id="PS50850"/>
    </source>
</evidence>
<organism evidence="6 7">
    <name type="scientific">Daeguia caeni</name>
    <dbReference type="NCBI Taxonomy" id="439612"/>
    <lineage>
        <taxon>Bacteria</taxon>
        <taxon>Pseudomonadati</taxon>
        <taxon>Pseudomonadota</taxon>
        <taxon>Alphaproteobacteria</taxon>
        <taxon>Hyphomicrobiales</taxon>
        <taxon>Brucellaceae</taxon>
        <taxon>Daeguia</taxon>
    </lineage>
</organism>
<sequence>MSAEALARRNVWILTIAQALGASGPPIIFSLGGIVGQMLAPNPALVTLPISLYSFGLALGTLPAAAIMRRNGRRTGYLIGATLGLIAGLMASYGIVLASFLVFCLGTFLAGFYGSYVQSYRFAAADAATGSFKAKAISWVMIGGLIAAVIGPQLVIWTRDAFPQAPFAGSFLSQAGLALLAIPVLLLLRTQEAVPAPGPTSPKGKGGRSLREILATPRFVIAVAAGMVSYGLMTFVMTAAPIAMVGCGFTIGEAAFGIQWHVLAMFAPSFFTGNLIARFGKEKITALGLLMIVTAGITALSGLTLAHFYGALILLGFGWNFAFIGATAMVTDCHTAEERSRVQGLNDFLVFGSVACASFFSGALLNAAGWQTINWLIFPIVALMLVPILWQMKAAESAAARASTRAKDA</sequence>
<feature type="transmembrane region" description="Helical" evidence="4">
    <location>
        <begin position="75"/>
        <end position="91"/>
    </location>
</feature>
<protein>
    <submittedName>
        <fullName evidence="6">MFS transporter</fullName>
    </submittedName>
</protein>
<feature type="transmembrane region" description="Helical" evidence="4">
    <location>
        <begin position="284"/>
        <end position="302"/>
    </location>
</feature>
<feature type="transmembrane region" description="Helical" evidence="4">
    <location>
        <begin position="258"/>
        <end position="277"/>
    </location>
</feature>
<feature type="domain" description="Major facilitator superfamily (MFS) profile" evidence="5">
    <location>
        <begin position="217"/>
        <end position="409"/>
    </location>
</feature>
<evidence type="ECO:0000313" key="7">
    <source>
        <dbReference type="Proteomes" id="UP001596042"/>
    </source>
</evidence>
<dbReference type="SUPFAM" id="SSF103473">
    <property type="entry name" value="MFS general substrate transporter"/>
    <property type="match status" value="1"/>
</dbReference>
<reference evidence="7" key="1">
    <citation type="journal article" date="2019" name="Int. J. Syst. Evol. Microbiol.">
        <title>The Global Catalogue of Microorganisms (GCM) 10K type strain sequencing project: providing services to taxonomists for standard genome sequencing and annotation.</title>
        <authorList>
            <consortium name="The Broad Institute Genomics Platform"/>
            <consortium name="The Broad Institute Genome Sequencing Center for Infectious Disease"/>
            <person name="Wu L."/>
            <person name="Ma J."/>
        </authorList>
    </citation>
    <scope>NUCLEOTIDE SEQUENCE [LARGE SCALE GENOMIC DNA]</scope>
    <source>
        <strain evidence="7">CGMCC 1.15731</strain>
    </source>
</reference>
<dbReference type="InterPro" id="IPR036259">
    <property type="entry name" value="MFS_trans_sf"/>
</dbReference>
<dbReference type="PROSITE" id="PS50850">
    <property type="entry name" value="MFS"/>
    <property type="match status" value="1"/>
</dbReference>
<keyword evidence="1 4" id="KW-0812">Transmembrane</keyword>